<feature type="domain" description="Inner membrane protein YgaP-like transmembrane" evidence="1">
    <location>
        <begin position="1"/>
        <end position="66"/>
    </location>
</feature>
<dbReference type="InterPro" id="IPR021309">
    <property type="entry name" value="YgaP-like_TM"/>
</dbReference>
<accession>A0A1Q2L0V5</accession>
<gene>
    <name evidence="2" type="ORF">B0X71_13910</name>
</gene>
<dbReference type="AlphaFoldDB" id="A0A1Q2L0V5"/>
<evidence type="ECO:0000313" key="2">
    <source>
        <dbReference type="EMBL" id="AQQ54090.1"/>
    </source>
</evidence>
<dbReference type="Pfam" id="PF11127">
    <property type="entry name" value="YgaP-like_TM"/>
    <property type="match status" value="1"/>
</dbReference>
<evidence type="ECO:0000313" key="3">
    <source>
        <dbReference type="Proteomes" id="UP000188184"/>
    </source>
</evidence>
<dbReference type="KEGG" id="pmar:B0X71_13910"/>
<proteinExistence type="predicted"/>
<dbReference type="Proteomes" id="UP000188184">
    <property type="component" value="Chromosome"/>
</dbReference>
<dbReference type="RefSeq" id="WP_198038608.1">
    <property type="nucleotide sequence ID" value="NZ_CP019640.1"/>
</dbReference>
<dbReference type="EMBL" id="CP019640">
    <property type="protein sequence ID" value="AQQ54090.1"/>
    <property type="molecule type" value="Genomic_DNA"/>
</dbReference>
<keyword evidence="3" id="KW-1185">Reference proteome</keyword>
<protein>
    <recommendedName>
        <fullName evidence="1">Inner membrane protein YgaP-like transmembrane domain-containing protein</fullName>
    </recommendedName>
</protein>
<sequence length="74" mass="7905">MKQNIGTIDSMIRIAGGLSLLSYCTAKMAREKPSGTDIFMTVMGAQKVAEGITHYCPITDAMGLQEPGAKQAKQ</sequence>
<name>A0A1Q2L0V5_9BACL</name>
<organism evidence="2 3">
    <name type="scientific">Planococcus lenghuensis</name>
    <dbReference type="NCBI Taxonomy" id="2213202"/>
    <lineage>
        <taxon>Bacteria</taxon>
        <taxon>Bacillati</taxon>
        <taxon>Bacillota</taxon>
        <taxon>Bacilli</taxon>
        <taxon>Bacillales</taxon>
        <taxon>Caryophanaceae</taxon>
        <taxon>Planococcus</taxon>
    </lineage>
</organism>
<reference evidence="2 3" key="1">
    <citation type="submission" date="2017-02" db="EMBL/GenBank/DDBJ databases">
        <title>The complete genomic sequence of a novel cold adapted crude oil-degrading bacterium Planococcus qaidamina Y42.</title>
        <authorList>
            <person name="Yang R."/>
        </authorList>
    </citation>
    <scope>NUCLEOTIDE SEQUENCE [LARGE SCALE GENOMIC DNA]</scope>
    <source>
        <strain evidence="2 3">Y42</strain>
    </source>
</reference>
<evidence type="ECO:0000259" key="1">
    <source>
        <dbReference type="Pfam" id="PF11127"/>
    </source>
</evidence>